<sequence length="41" mass="5020">MGLLGAKRQDRIKVVPSRRHRFWRRRRKSNSDVPCQCLIIW</sequence>
<name>A0A0S4MLX9_ECHMU</name>
<reference evidence="1" key="1">
    <citation type="journal article" date="2013" name="Nature">
        <title>The genomes of four tapeworm species reveal adaptations to parasitism.</title>
        <authorList>
            <person name="Tsai I.J."/>
            <person name="Zarowiecki M."/>
            <person name="Holroyd N."/>
            <person name="Garciarrubio A."/>
            <person name="Sanchez-Flores A."/>
            <person name="Brooks K.L."/>
            <person name="Tracey A."/>
            <person name="Bobes R.J."/>
            <person name="Fragoso G."/>
            <person name="Sciutto E."/>
            <person name="Aslett M."/>
            <person name="Beasley H."/>
            <person name="Bennett H.M."/>
            <person name="Cai J."/>
            <person name="Camicia F."/>
            <person name="Clark R."/>
            <person name="Cucher M."/>
            <person name="De Silva N."/>
            <person name="Day T.A."/>
            <person name="Deplazes P."/>
            <person name="Estrada K."/>
            <person name="Fernandez C."/>
            <person name="Holland P.W."/>
            <person name="Hou J."/>
            <person name="Hu S."/>
            <person name="Huckvale T."/>
            <person name="Hung S.S."/>
            <person name="Kamenetzky L."/>
            <person name="Keane J.A."/>
            <person name="Kiss F."/>
            <person name="Koziol U."/>
            <person name="Lambert O."/>
            <person name="Liu K."/>
            <person name="Luo X."/>
            <person name="Luo Y."/>
            <person name="Macchiaroli N."/>
            <person name="Nichol S."/>
            <person name="Paps J."/>
            <person name="Parkinson J."/>
            <person name="Pouchkina-Stantcheva N."/>
            <person name="Riddiford N."/>
            <person name="Rosenzvit M."/>
            <person name="Salinas G."/>
            <person name="Wasmuth J.D."/>
            <person name="Zamanian M."/>
            <person name="Zheng Y."/>
            <person name="Cai X."/>
            <person name="Soberon X."/>
            <person name="Olson P.D."/>
            <person name="Laclette J.P."/>
            <person name="Brehm K."/>
            <person name="Berriman M."/>
            <person name="Garciarrubio A."/>
            <person name="Bobes R.J."/>
            <person name="Fragoso G."/>
            <person name="Sanchez-Flores A."/>
            <person name="Estrada K."/>
            <person name="Cevallos M.A."/>
            <person name="Morett E."/>
            <person name="Gonzalez V."/>
            <person name="Portillo T."/>
            <person name="Ochoa-Leyva A."/>
            <person name="Jose M.V."/>
            <person name="Sciutto E."/>
            <person name="Landa A."/>
            <person name="Jimenez L."/>
            <person name="Valdes V."/>
            <person name="Carrero J.C."/>
            <person name="Larralde C."/>
            <person name="Morales-Montor J."/>
            <person name="Limon-Lason J."/>
            <person name="Soberon X."/>
            <person name="Laclette J.P."/>
        </authorList>
    </citation>
    <scope>NUCLEOTIDE SEQUENCE [LARGE SCALE GENOMIC DNA]</scope>
</reference>
<accession>A0A0S4MLX9</accession>
<reference evidence="1" key="2">
    <citation type="submission" date="2015-11" db="EMBL/GenBank/DDBJ databases">
        <authorList>
            <person name="Zhang Y."/>
            <person name="Guo Z."/>
        </authorList>
    </citation>
    <scope>NUCLEOTIDE SEQUENCE</scope>
</reference>
<proteinExistence type="predicted"/>
<dbReference type="Proteomes" id="UP000017246">
    <property type="component" value="Unassembled WGS sequence"/>
</dbReference>
<keyword evidence="2" id="KW-1185">Reference proteome</keyword>
<dbReference type="EMBL" id="LN902848">
    <property type="protein sequence ID" value="CUT99784.1"/>
    <property type="molecule type" value="Genomic_DNA"/>
</dbReference>
<evidence type="ECO:0000313" key="2">
    <source>
        <dbReference type="Proteomes" id="UP000017246"/>
    </source>
</evidence>
<organism evidence="1 2">
    <name type="scientific">Echinococcus multilocularis</name>
    <name type="common">Fox tapeworm</name>
    <dbReference type="NCBI Taxonomy" id="6211"/>
    <lineage>
        <taxon>Eukaryota</taxon>
        <taxon>Metazoa</taxon>
        <taxon>Spiralia</taxon>
        <taxon>Lophotrochozoa</taxon>
        <taxon>Platyhelminthes</taxon>
        <taxon>Cestoda</taxon>
        <taxon>Eucestoda</taxon>
        <taxon>Cyclophyllidea</taxon>
        <taxon>Taeniidae</taxon>
        <taxon>Echinococcus</taxon>
    </lineage>
</organism>
<evidence type="ECO:0000313" key="1">
    <source>
        <dbReference type="EMBL" id="CUT99784.1"/>
    </source>
</evidence>
<dbReference type="AlphaFoldDB" id="A0A0S4MLX9"/>
<protein>
    <submittedName>
        <fullName evidence="1">Expressed protein</fullName>
    </submittedName>
</protein>